<evidence type="ECO:0000256" key="3">
    <source>
        <dbReference type="ARBA" id="ARBA00023239"/>
    </source>
</evidence>
<feature type="modified residue" description="N6-(pyridoxal phosphate)lysine" evidence="5">
    <location>
        <position position="217"/>
    </location>
</feature>
<evidence type="ECO:0000256" key="2">
    <source>
        <dbReference type="ARBA" id="ARBA00022898"/>
    </source>
</evidence>
<dbReference type="PANTHER" id="PTHR42735">
    <property type="match status" value="1"/>
</dbReference>
<protein>
    <submittedName>
        <fullName evidence="7">Aspartate aminotransferase family protein</fullName>
    </submittedName>
</protein>
<evidence type="ECO:0000256" key="6">
    <source>
        <dbReference type="RuleBase" id="RU000382"/>
    </source>
</evidence>
<gene>
    <name evidence="7" type="ORF">DF220_03615</name>
</gene>
<dbReference type="GO" id="GO:0019752">
    <property type="term" value="P:carboxylic acid metabolic process"/>
    <property type="evidence" value="ECO:0007669"/>
    <property type="project" value="InterPro"/>
</dbReference>
<dbReference type="EMBL" id="QEEX01000001">
    <property type="protein sequence ID" value="PWB98413.1"/>
    <property type="molecule type" value="Genomic_DNA"/>
</dbReference>
<keyword evidence="8" id="KW-1185">Reference proteome</keyword>
<evidence type="ECO:0000256" key="5">
    <source>
        <dbReference type="PIRSR" id="PIRSR602129-50"/>
    </source>
</evidence>
<keyword evidence="2 5" id="KW-0663">Pyridoxal phosphate</keyword>
<dbReference type="PANTHER" id="PTHR42735:SF6">
    <property type="entry name" value="SPHINGOSINE-1-PHOSPHATE LYASE 1"/>
    <property type="match status" value="1"/>
</dbReference>
<comment type="similarity">
    <text evidence="4">Belongs to the group II decarboxylase family. Sphingosine-1-phosphate lyase subfamily.</text>
</comment>
<sequence>MDAPTHGGRVLSYVYDSGLAELDELAARAIRIMQPVNGLDPTTFPSVAAMERDIVEFSRRMLHGDDPEIVGTVTSGGTESCLLAVKTARDLWRAAGGTGVPRLLAPVTVHAAFHKAADYFGLDLDLVSVGQDGRVDPAHLVARFGPDVALVVVSAPAYPHASFDPVAPVAAAAREAGISCHVDACIGGWVLPWWGDDVPEWDFSVAGVTSISADLHKYGYAPKGVSVLLHRGRDRQRAQFFAATRWPGYPVVNSTMLGSKSAASLAAAWAIIQRLGVEGLASLTAQSRRATDALRGIIDSVDGLRVVGDPVGPLFAVASDDSVPSARRVDPHHWADRVRARGWLLQLQPGLMQPDGSRLPHTTHVTVTPVTESVVGDLGAALIAAADQVRGVAPISPESAAAVAQQLGGLGDPERARPLDSESALAALSGAGLASESGALPEQMAPILALMQALPAPVTERLLVELIARLSEPGAAG</sequence>
<comment type="cofactor">
    <cofactor evidence="1 5 6">
        <name>pyridoxal 5'-phosphate</name>
        <dbReference type="ChEBI" id="CHEBI:597326"/>
    </cofactor>
</comment>
<dbReference type="InterPro" id="IPR050477">
    <property type="entry name" value="GrpII_AminoAcid_Decarb"/>
</dbReference>
<proteinExistence type="inferred from homology"/>
<dbReference type="Pfam" id="PF00282">
    <property type="entry name" value="Pyridoxal_deC"/>
    <property type="match status" value="1"/>
</dbReference>
<keyword evidence="3 6" id="KW-0456">Lyase</keyword>
<dbReference type="GO" id="GO:0004058">
    <property type="term" value="F:aromatic-L-amino-acid decarboxylase activity"/>
    <property type="evidence" value="ECO:0007669"/>
    <property type="project" value="UniProtKB-ARBA"/>
</dbReference>
<dbReference type="GO" id="GO:0008483">
    <property type="term" value="F:transaminase activity"/>
    <property type="evidence" value="ECO:0007669"/>
    <property type="project" value="UniProtKB-KW"/>
</dbReference>
<dbReference type="AlphaFoldDB" id="A0A2U1T3R9"/>
<comment type="caution">
    <text evidence="7">The sequence shown here is derived from an EMBL/GenBank/DDBJ whole genome shotgun (WGS) entry which is preliminary data.</text>
</comment>
<accession>A0A2U1T3R9</accession>
<organism evidence="7 8">
    <name type="scientific">Homoserinimonas hongtaonis</name>
    <dbReference type="NCBI Taxonomy" id="2079791"/>
    <lineage>
        <taxon>Bacteria</taxon>
        <taxon>Bacillati</taxon>
        <taxon>Actinomycetota</taxon>
        <taxon>Actinomycetes</taxon>
        <taxon>Micrococcales</taxon>
        <taxon>Microbacteriaceae</taxon>
        <taxon>Homoserinimonas</taxon>
    </lineage>
</organism>
<evidence type="ECO:0000313" key="8">
    <source>
        <dbReference type="Proteomes" id="UP000244978"/>
    </source>
</evidence>
<evidence type="ECO:0000256" key="1">
    <source>
        <dbReference type="ARBA" id="ARBA00001933"/>
    </source>
</evidence>
<dbReference type="SUPFAM" id="SSF53383">
    <property type="entry name" value="PLP-dependent transferases"/>
    <property type="match status" value="1"/>
</dbReference>
<evidence type="ECO:0000256" key="4">
    <source>
        <dbReference type="ARBA" id="ARBA00038302"/>
    </source>
</evidence>
<keyword evidence="7" id="KW-0032">Aminotransferase</keyword>
<dbReference type="Proteomes" id="UP000244978">
    <property type="component" value="Unassembled WGS sequence"/>
</dbReference>
<dbReference type="Gene3D" id="3.90.1150.10">
    <property type="entry name" value="Aspartate Aminotransferase, domain 1"/>
    <property type="match status" value="1"/>
</dbReference>
<dbReference type="InterPro" id="IPR015424">
    <property type="entry name" value="PyrdxlP-dep_Trfase"/>
</dbReference>
<name>A0A2U1T3R9_9MICO</name>
<dbReference type="InterPro" id="IPR015422">
    <property type="entry name" value="PyrdxlP-dep_Trfase_small"/>
</dbReference>
<reference evidence="8" key="1">
    <citation type="submission" date="2018-04" db="EMBL/GenBank/DDBJ databases">
        <authorList>
            <person name="Liu S."/>
            <person name="Wang Z."/>
            <person name="Li J."/>
        </authorList>
    </citation>
    <scope>NUCLEOTIDE SEQUENCE [LARGE SCALE GENOMIC DNA]</scope>
    <source>
        <strain evidence="8">S1194</strain>
    </source>
</reference>
<evidence type="ECO:0000313" key="7">
    <source>
        <dbReference type="EMBL" id="PWB98413.1"/>
    </source>
</evidence>
<dbReference type="Gene3D" id="3.40.640.10">
    <property type="entry name" value="Type I PLP-dependent aspartate aminotransferase-like (Major domain)"/>
    <property type="match status" value="1"/>
</dbReference>
<dbReference type="InterPro" id="IPR015421">
    <property type="entry name" value="PyrdxlP-dep_Trfase_major"/>
</dbReference>
<dbReference type="GO" id="GO:0030170">
    <property type="term" value="F:pyridoxal phosphate binding"/>
    <property type="evidence" value="ECO:0007669"/>
    <property type="project" value="InterPro"/>
</dbReference>
<dbReference type="InterPro" id="IPR002129">
    <property type="entry name" value="PyrdxlP-dep_de-COase"/>
</dbReference>
<keyword evidence="7" id="KW-0808">Transferase</keyword>